<evidence type="ECO:0000313" key="2">
    <source>
        <dbReference type="Proteomes" id="UP000320806"/>
    </source>
</evidence>
<comment type="caution">
    <text evidence="1">The sequence shown here is derived from an EMBL/GenBank/DDBJ whole genome shotgun (WGS) entry which is preliminary data.</text>
</comment>
<dbReference type="EMBL" id="VFMO01000001">
    <property type="protein sequence ID" value="TQJ15428.1"/>
    <property type="molecule type" value="Genomic_DNA"/>
</dbReference>
<sequence>MPSSTQVRDDALRRLAATVPQLLSVRVETATDTATATIGQAIEHVAEALLAWHDWLVGGSAVQLRLSDGLAPTGTFGPRAGPGVDPAALASAAYDLRRCAATLQTVVDEVRDEASRATGQELTDVLRGLAEVLQDHVAQVRELMPGGGAAADTRQARLSVAERVLHRRVLDTLRA</sequence>
<proteinExistence type="predicted"/>
<accession>A0A542EJB6</accession>
<dbReference type="OrthoDB" id="9974404at2"/>
<dbReference type="AlphaFoldDB" id="A0A542EJB6"/>
<gene>
    <name evidence="1" type="ORF">FB459_2982</name>
</gene>
<dbReference type="Proteomes" id="UP000320806">
    <property type="component" value="Unassembled WGS sequence"/>
</dbReference>
<evidence type="ECO:0000313" key="1">
    <source>
        <dbReference type="EMBL" id="TQJ15428.1"/>
    </source>
</evidence>
<reference evidence="1 2" key="1">
    <citation type="submission" date="2019-06" db="EMBL/GenBank/DDBJ databases">
        <title>Sequencing the genomes of 1000 actinobacteria strains.</title>
        <authorList>
            <person name="Klenk H.-P."/>
        </authorList>
    </citation>
    <scope>NUCLEOTIDE SEQUENCE [LARGE SCALE GENOMIC DNA]</scope>
    <source>
        <strain evidence="1 2">DSM 19828</strain>
    </source>
</reference>
<keyword evidence="2" id="KW-1185">Reference proteome</keyword>
<dbReference type="RefSeq" id="WP_141929002.1">
    <property type="nucleotide sequence ID" value="NZ_BAABCI010000013.1"/>
</dbReference>
<protein>
    <submittedName>
        <fullName evidence="1">Uncharacterized protein</fullName>
    </submittedName>
</protein>
<name>A0A542EJB6_9MICO</name>
<organism evidence="1 2">
    <name type="scientific">Yimella lutea</name>
    <dbReference type="NCBI Taxonomy" id="587872"/>
    <lineage>
        <taxon>Bacteria</taxon>
        <taxon>Bacillati</taxon>
        <taxon>Actinomycetota</taxon>
        <taxon>Actinomycetes</taxon>
        <taxon>Micrococcales</taxon>
        <taxon>Dermacoccaceae</taxon>
        <taxon>Yimella</taxon>
    </lineage>
</organism>